<organism evidence="1 2">
    <name type="scientific">Polyrhizophydium stewartii</name>
    <dbReference type="NCBI Taxonomy" id="2732419"/>
    <lineage>
        <taxon>Eukaryota</taxon>
        <taxon>Fungi</taxon>
        <taxon>Fungi incertae sedis</taxon>
        <taxon>Chytridiomycota</taxon>
        <taxon>Chytridiomycota incertae sedis</taxon>
        <taxon>Chytridiomycetes</taxon>
        <taxon>Rhizophydiales</taxon>
        <taxon>Rhizophydiales incertae sedis</taxon>
        <taxon>Polyrhizophydium</taxon>
    </lineage>
</organism>
<dbReference type="EMBL" id="JADGIZ020000015">
    <property type="protein sequence ID" value="KAL2916719.1"/>
    <property type="molecule type" value="Genomic_DNA"/>
</dbReference>
<name>A0ABR4NB38_9FUNG</name>
<dbReference type="InterPro" id="IPR036770">
    <property type="entry name" value="Ankyrin_rpt-contain_sf"/>
</dbReference>
<gene>
    <name evidence="1" type="ORF">HK105_203836</name>
</gene>
<proteinExistence type="predicted"/>
<sequence length="453" mass="48410">MPTTPDIAPASALPALESRGPAARSVADLFQGLPFELRRMILRLAGPFTELLHDELAWPLTLETVRLAIADTLALDSVDGLQQLACRLPEPLSWELALVRSKAALEAVTALFACKEQHVAVVRSKTGSPKQALAALRLAAATGTLSDVQQRLLGRRLDELVRGGAVARVRAGEDAGDLLAAAAAFGRLDVIENLMLPAAQPSSLVFELAGLHGHMHVVQFLCDNGLAASAVLGGARTGWRDDWARPALDARRPAALLALLKLNPTCTTSWAAKQITVDAAWSGLLDVVVFAVEWLPNQDLNSAANAAAAGGHVHVLEWLKAARGIQLSQPALDAAVEWKQFEAVDWILANTRVKPCVTTVNAAVWSGLVELAVRMQRKARAGPSDDALRWAAFQGHIAIVERLLGTGGGMLAGGRRRRLADDLLVEALLEVRRHAERIGDKNTDAQILADVEP</sequence>
<evidence type="ECO:0000313" key="2">
    <source>
        <dbReference type="Proteomes" id="UP001527925"/>
    </source>
</evidence>
<evidence type="ECO:0000313" key="1">
    <source>
        <dbReference type="EMBL" id="KAL2916719.1"/>
    </source>
</evidence>
<dbReference type="PANTHER" id="PTHR46586:SF3">
    <property type="entry name" value="ANKYRIN REPEAT-CONTAINING PROTEIN"/>
    <property type="match status" value="1"/>
</dbReference>
<dbReference type="SUPFAM" id="SSF48403">
    <property type="entry name" value="Ankyrin repeat"/>
    <property type="match status" value="1"/>
</dbReference>
<dbReference type="InterPro" id="IPR052050">
    <property type="entry name" value="SecEffector_AnkRepeat"/>
</dbReference>
<dbReference type="PANTHER" id="PTHR46586">
    <property type="entry name" value="ANKYRIN REPEAT-CONTAINING PROTEIN"/>
    <property type="match status" value="1"/>
</dbReference>
<dbReference type="Proteomes" id="UP001527925">
    <property type="component" value="Unassembled WGS sequence"/>
</dbReference>
<comment type="caution">
    <text evidence="1">The sequence shown here is derived from an EMBL/GenBank/DDBJ whole genome shotgun (WGS) entry which is preliminary data.</text>
</comment>
<evidence type="ECO:0008006" key="3">
    <source>
        <dbReference type="Google" id="ProtNLM"/>
    </source>
</evidence>
<dbReference type="Gene3D" id="1.25.40.20">
    <property type="entry name" value="Ankyrin repeat-containing domain"/>
    <property type="match status" value="1"/>
</dbReference>
<reference evidence="1 2" key="1">
    <citation type="submission" date="2023-09" db="EMBL/GenBank/DDBJ databases">
        <title>Pangenome analysis of Batrachochytrium dendrobatidis and related Chytrids.</title>
        <authorList>
            <person name="Yacoub M.N."/>
            <person name="Stajich J.E."/>
            <person name="James T.Y."/>
        </authorList>
    </citation>
    <scope>NUCLEOTIDE SEQUENCE [LARGE SCALE GENOMIC DNA]</scope>
    <source>
        <strain evidence="1 2">JEL0888</strain>
    </source>
</reference>
<accession>A0ABR4NB38</accession>
<protein>
    <recommendedName>
        <fullName evidence="3">Ankyrin repeat protein</fullName>
    </recommendedName>
</protein>
<keyword evidence="2" id="KW-1185">Reference proteome</keyword>